<dbReference type="Proteomes" id="UP000663825">
    <property type="component" value="Unassembled WGS sequence"/>
</dbReference>
<proteinExistence type="predicted"/>
<reference evidence="7" key="1">
    <citation type="submission" date="2021-02" db="EMBL/GenBank/DDBJ databases">
        <authorList>
            <person name="Nowell W R."/>
        </authorList>
    </citation>
    <scope>NUCLEOTIDE SEQUENCE</scope>
</reference>
<evidence type="ECO:0000256" key="4">
    <source>
        <dbReference type="SAM" id="MobiDB-lite"/>
    </source>
</evidence>
<accession>A0A820VYE0</accession>
<keyword evidence="3" id="KW-0862">Zinc</keyword>
<protein>
    <recommendedName>
        <fullName evidence="5">SWIM-type domain-containing protein</fullName>
    </recommendedName>
</protein>
<name>A0A820VYE0_9BILA</name>
<evidence type="ECO:0000259" key="5">
    <source>
        <dbReference type="PROSITE" id="PS50966"/>
    </source>
</evidence>
<comment type="caution">
    <text evidence="7">The sequence shown here is derived from an EMBL/GenBank/DDBJ whole genome shotgun (WGS) entry which is preliminary data.</text>
</comment>
<keyword evidence="3" id="KW-0863">Zinc-finger</keyword>
<dbReference type="EMBL" id="CAJNXB010001827">
    <property type="protein sequence ID" value="CAF3197142.1"/>
    <property type="molecule type" value="Genomic_DNA"/>
</dbReference>
<dbReference type="AlphaFoldDB" id="A0A820VYE0"/>
<keyword evidence="2" id="KW-0479">Metal-binding</keyword>
<dbReference type="Pfam" id="PF13359">
    <property type="entry name" value="DDE_Tnp_4"/>
    <property type="match status" value="1"/>
</dbReference>
<sequence length="738" mass="84841">MPNTPREKCLMCEKSFDQVEMRTIGDGLLRVYVAVRLSKRIFAEDYICKRCRLQFFHWLRVMEGDFDQFCSRDKTDNEFLRNNDDIIAMIVDNCEERIMESSVQTDPQTPIISIPVFRCSKSHQSCVVCGIEIISAKVLSSVQRTMIFLKRGVFVSPGSRCCSEHVVKKQLTVESFDKICISKADCWTLDSFGLQVLLKDIRSMLLQQSSFNFDDPTSLNEEAYKTIVGLTKDQFNDLIGTVYAMRNSHTRSIRTAVAIFLAKMHLSLSNRLLAILFHIDNKRNVSHIISQVRIALMKDFVPAHLGLHHIDRVTAINQHQTAIATILHTTKPQQLCVVADSTYLFIQKSSDNKFQRRSYSMHKHRHLVKPMILTTTDGYILCVMGPFLSDYKNNDASIFKHCVYNNEQDILNWLHDDDVLILDRGFRDTVRAMKQFGFQVAMPSFLNGRKQFSLEEANLNRCITKVRWIVESVNAQLKQWKYFSQTIPNSSLCFLSNYIDITCALINAYGSRCVQDIHSGTEMATQMLQKCQTTNPVPLRLLELLETKLQWKKYDAQLLIFPELTEQELRNLCYGTYQIKQAKSYIREHLTQSPLVDNDMEFIIELCAQHNDLVRARFESRHCNNKNHIATVQFKLYTESPISGWYCTCASGWRDVGCCAHVAALLWHLGVRRANINENTHPLSAGHLFASIDDSMQFSEVEESDEDQDDNDNDNHVYSVASNSTNSDYSTTDEEVVD</sequence>
<comment type="cofactor">
    <cofactor evidence="1">
        <name>a divalent metal cation</name>
        <dbReference type="ChEBI" id="CHEBI:60240"/>
    </cofactor>
</comment>
<dbReference type="EMBL" id="CAJOBP010007195">
    <property type="protein sequence ID" value="CAF4509317.1"/>
    <property type="molecule type" value="Genomic_DNA"/>
</dbReference>
<gene>
    <name evidence="6" type="ORF">TIS948_LOCUS12348</name>
    <name evidence="7" type="ORF">UJA718_LOCUS26882</name>
</gene>
<feature type="domain" description="SWIM-type" evidence="5">
    <location>
        <begin position="632"/>
        <end position="670"/>
    </location>
</feature>
<evidence type="ECO:0000256" key="2">
    <source>
        <dbReference type="ARBA" id="ARBA00022723"/>
    </source>
</evidence>
<dbReference type="PROSITE" id="PS50966">
    <property type="entry name" value="ZF_SWIM"/>
    <property type="match status" value="1"/>
</dbReference>
<dbReference type="OrthoDB" id="10046738at2759"/>
<dbReference type="Proteomes" id="UP000663873">
    <property type="component" value="Unassembled WGS sequence"/>
</dbReference>
<dbReference type="GO" id="GO:0008270">
    <property type="term" value="F:zinc ion binding"/>
    <property type="evidence" value="ECO:0007669"/>
    <property type="project" value="UniProtKB-KW"/>
</dbReference>
<evidence type="ECO:0000256" key="1">
    <source>
        <dbReference type="ARBA" id="ARBA00001968"/>
    </source>
</evidence>
<evidence type="ECO:0000313" key="7">
    <source>
        <dbReference type="EMBL" id="CAF4509317.1"/>
    </source>
</evidence>
<feature type="region of interest" description="Disordered" evidence="4">
    <location>
        <begin position="699"/>
        <end position="738"/>
    </location>
</feature>
<evidence type="ECO:0000256" key="3">
    <source>
        <dbReference type="PROSITE-ProRule" id="PRU00325"/>
    </source>
</evidence>
<feature type="compositionally biased region" description="Acidic residues" evidence="4">
    <location>
        <begin position="700"/>
        <end position="712"/>
    </location>
</feature>
<dbReference type="InterPro" id="IPR007527">
    <property type="entry name" value="Znf_SWIM"/>
</dbReference>
<evidence type="ECO:0000313" key="6">
    <source>
        <dbReference type="EMBL" id="CAF3197142.1"/>
    </source>
</evidence>
<keyword evidence="8" id="KW-1185">Reference proteome</keyword>
<dbReference type="PANTHER" id="PTHR23080">
    <property type="entry name" value="THAP DOMAIN PROTEIN"/>
    <property type="match status" value="1"/>
</dbReference>
<evidence type="ECO:0000313" key="8">
    <source>
        <dbReference type="Proteomes" id="UP000663873"/>
    </source>
</evidence>
<dbReference type="InterPro" id="IPR027806">
    <property type="entry name" value="HARBI1_dom"/>
</dbReference>
<organism evidence="7 8">
    <name type="scientific">Rotaria socialis</name>
    <dbReference type="NCBI Taxonomy" id="392032"/>
    <lineage>
        <taxon>Eukaryota</taxon>
        <taxon>Metazoa</taxon>
        <taxon>Spiralia</taxon>
        <taxon>Gnathifera</taxon>
        <taxon>Rotifera</taxon>
        <taxon>Eurotatoria</taxon>
        <taxon>Bdelloidea</taxon>
        <taxon>Philodinida</taxon>
        <taxon>Philodinidae</taxon>
        <taxon>Rotaria</taxon>
    </lineage>
</organism>